<dbReference type="Pfam" id="PF01471">
    <property type="entry name" value="PG_binding_1"/>
    <property type="match status" value="1"/>
</dbReference>
<dbReference type="InterPro" id="IPR036365">
    <property type="entry name" value="PGBD-like_sf"/>
</dbReference>
<gene>
    <name evidence="4" type="ORF">ABS361_12330</name>
</gene>
<feature type="domain" description="Peptidoglycan binding-like" evidence="3">
    <location>
        <begin position="141"/>
        <end position="194"/>
    </location>
</feature>
<dbReference type="Gene3D" id="1.10.101.10">
    <property type="entry name" value="PGBD-like superfamily/PGBD"/>
    <property type="match status" value="1"/>
</dbReference>
<evidence type="ECO:0000313" key="4">
    <source>
        <dbReference type="EMBL" id="XBY42900.1"/>
    </source>
</evidence>
<feature type="transmembrane region" description="Helical" evidence="2">
    <location>
        <begin position="68"/>
        <end position="89"/>
    </location>
</feature>
<sequence length="304" mass="32346">MSRVRYPDEAPRRGASAAASRARARDAAIDDSRDRGNDRGAERARAKSAQKAGGLPLRLAHWALRNPAASGGALVSTVMLVIIVANAFANQASKHPSPFFATRDRVAEAARASAASRSADPASGEAQTLPRPKPNPAEIALVQNLQQALKDSGLYQGAVDGIAGPATQDAIRAFEKQVGLVPTGEPSERLLAALKALAARTRQSALAPGTQGASGSEADGAPGQPVQQIAAQSAGACPRLPSRWPARPDKRLLILRPSLIPRRRRPSRQRRLRLLRRRPPAASSRRRSRWPPTATIACRRSSAR</sequence>
<feature type="compositionally biased region" description="Basic residues" evidence="1">
    <location>
        <begin position="276"/>
        <end position="289"/>
    </location>
</feature>
<reference evidence="4" key="1">
    <citation type="submission" date="2024-06" db="EMBL/GenBank/DDBJ databases">
        <title>Methylostella associata gen. nov., sp. nov., a novel Ancalomicrobiaceae-affiliated facultatively methylotrophic bacteria that feed on methanotrophs of the genus Methylococcus.</title>
        <authorList>
            <person name="Saltykova V."/>
            <person name="Danilova O.V."/>
            <person name="Oshkin I.Y."/>
            <person name="Belova S.E."/>
            <person name="Pimenov N.V."/>
            <person name="Dedysh S.N."/>
        </authorList>
    </citation>
    <scope>NUCLEOTIDE SEQUENCE</scope>
    <source>
        <strain evidence="4">S20</strain>
    </source>
</reference>
<name>A0AAU7X543_9HYPH</name>
<organism evidence="4">
    <name type="scientific">Methyloraptor flagellatus</name>
    <dbReference type="NCBI Taxonomy" id="3162530"/>
    <lineage>
        <taxon>Bacteria</taxon>
        <taxon>Pseudomonadati</taxon>
        <taxon>Pseudomonadota</taxon>
        <taxon>Alphaproteobacteria</taxon>
        <taxon>Hyphomicrobiales</taxon>
        <taxon>Ancalomicrobiaceae</taxon>
        <taxon>Methyloraptor</taxon>
    </lineage>
</organism>
<dbReference type="InterPro" id="IPR002477">
    <property type="entry name" value="Peptidoglycan-bd-like"/>
</dbReference>
<proteinExistence type="predicted"/>
<feature type="region of interest" description="Disordered" evidence="1">
    <location>
        <begin position="1"/>
        <end position="52"/>
    </location>
</feature>
<protein>
    <submittedName>
        <fullName evidence="4">Peptidoglycan-binding domain-containing protein</fullName>
    </submittedName>
</protein>
<dbReference type="AlphaFoldDB" id="A0AAU7X543"/>
<keyword evidence="2" id="KW-1133">Transmembrane helix</keyword>
<dbReference type="KEGG" id="mflg:ABS361_12330"/>
<dbReference type="EMBL" id="CP158568">
    <property type="protein sequence ID" value="XBY42900.1"/>
    <property type="molecule type" value="Genomic_DNA"/>
</dbReference>
<evidence type="ECO:0000256" key="2">
    <source>
        <dbReference type="SAM" id="Phobius"/>
    </source>
</evidence>
<dbReference type="InterPro" id="IPR036366">
    <property type="entry name" value="PGBDSf"/>
</dbReference>
<evidence type="ECO:0000259" key="3">
    <source>
        <dbReference type="Pfam" id="PF01471"/>
    </source>
</evidence>
<feature type="compositionally biased region" description="Low complexity" evidence="1">
    <location>
        <begin position="111"/>
        <end position="123"/>
    </location>
</feature>
<feature type="region of interest" description="Disordered" evidence="1">
    <location>
        <begin position="111"/>
        <end position="135"/>
    </location>
</feature>
<keyword evidence="2" id="KW-0472">Membrane</keyword>
<dbReference type="SUPFAM" id="SSF47090">
    <property type="entry name" value="PGBD-like"/>
    <property type="match status" value="1"/>
</dbReference>
<keyword evidence="2" id="KW-0812">Transmembrane</keyword>
<feature type="region of interest" description="Disordered" evidence="1">
    <location>
        <begin position="205"/>
        <end position="243"/>
    </location>
</feature>
<dbReference type="RefSeq" id="WP_407048003.1">
    <property type="nucleotide sequence ID" value="NZ_CP158568.1"/>
</dbReference>
<feature type="region of interest" description="Disordered" evidence="1">
    <location>
        <begin position="276"/>
        <end position="304"/>
    </location>
</feature>
<feature type="compositionally biased region" description="Basic and acidic residues" evidence="1">
    <location>
        <begin position="1"/>
        <end position="12"/>
    </location>
</feature>
<accession>A0AAU7X543</accession>
<evidence type="ECO:0000256" key="1">
    <source>
        <dbReference type="SAM" id="MobiDB-lite"/>
    </source>
</evidence>
<feature type="compositionally biased region" description="Basic and acidic residues" evidence="1">
    <location>
        <begin position="23"/>
        <end position="45"/>
    </location>
</feature>